<reference evidence="5 6" key="1">
    <citation type="submission" date="2024-03" db="EMBL/GenBank/DDBJ databases">
        <title>Aureococcus anophagefferens CCMP1851 and Kratosvirus quantuckense: Draft genome of a second virus-susceptible host strain in the model system.</title>
        <authorList>
            <person name="Chase E."/>
            <person name="Truchon A.R."/>
            <person name="Schepens W."/>
            <person name="Wilhelm S.W."/>
        </authorList>
    </citation>
    <scope>NUCLEOTIDE SEQUENCE [LARGE SCALE GENOMIC DNA]</scope>
    <source>
        <strain evidence="5 6">CCMP1851</strain>
    </source>
</reference>
<dbReference type="InterPro" id="IPR003613">
    <property type="entry name" value="Ubox_domain"/>
</dbReference>
<dbReference type="InterPro" id="IPR009071">
    <property type="entry name" value="HMG_box_dom"/>
</dbReference>
<feature type="DNA-binding region" description="HMG box" evidence="1">
    <location>
        <begin position="228"/>
        <end position="298"/>
    </location>
</feature>
<dbReference type="PROSITE" id="PS50118">
    <property type="entry name" value="HMG_BOX_2"/>
    <property type="match status" value="1"/>
</dbReference>
<dbReference type="Gene3D" id="1.10.30.10">
    <property type="entry name" value="High mobility group box domain"/>
    <property type="match status" value="1"/>
</dbReference>
<feature type="region of interest" description="Disordered" evidence="2">
    <location>
        <begin position="1027"/>
        <end position="1124"/>
    </location>
</feature>
<evidence type="ECO:0000256" key="1">
    <source>
        <dbReference type="PROSITE-ProRule" id="PRU00267"/>
    </source>
</evidence>
<feature type="domain" description="HMG box" evidence="3">
    <location>
        <begin position="228"/>
        <end position="298"/>
    </location>
</feature>
<evidence type="ECO:0000259" key="3">
    <source>
        <dbReference type="PROSITE" id="PS50118"/>
    </source>
</evidence>
<dbReference type="SUPFAM" id="SSF50249">
    <property type="entry name" value="Nucleic acid-binding proteins"/>
    <property type="match status" value="1"/>
</dbReference>
<name>A0ABR1FHQ4_AURAN</name>
<evidence type="ECO:0000259" key="4">
    <source>
        <dbReference type="PROSITE" id="PS51698"/>
    </source>
</evidence>
<organism evidence="5 6">
    <name type="scientific">Aureococcus anophagefferens</name>
    <name type="common">Harmful bloom alga</name>
    <dbReference type="NCBI Taxonomy" id="44056"/>
    <lineage>
        <taxon>Eukaryota</taxon>
        <taxon>Sar</taxon>
        <taxon>Stramenopiles</taxon>
        <taxon>Ochrophyta</taxon>
        <taxon>Pelagophyceae</taxon>
        <taxon>Pelagomonadales</taxon>
        <taxon>Pelagomonadaceae</taxon>
        <taxon>Aureococcus</taxon>
    </lineage>
</organism>
<dbReference type="EMBL" id="JBBJCI010000421">
    <property type="protein sequence ID" value="KAK7230952.1"/>
    <property type="molecule type" value="Genomic_DNA"/>
</dbReference>
<feature type="domain" description="U-box" evidence="4">
    <location>
        <begin position="1224"/>
        <end position="1251"/>
    </location>
</feature>
<dbReference type="SUPFAM" id="SSF57850">
    <property type="entry name" value="RING/U-box"/>
    <property type="match status" value="1"/>
</dbReference>
<evidence type="ECO:0000256" key="2">
    <source>
        <dbReference type="SAM" id="MobiDB-lite"/>
    </source>
</evidence>
<proteinExistence type="predicted"/>
<accession>A0ABR1FHQ4</accession>
<feature type="compositionally biased region" description="Pro residues" evidence="2">
    <location>
        <begin position="985"/>
        <end position="1002"/>
    </location>
</feature>
<dbReference type="CDD" id="cd00084">
    <property type="entry name" value="HMG-box_SF"/>
    <property type="match status" value="1"/>
</dbReference>
<feature type="region of interest" description="Disordered" evidence="2">
    <location>
        <begin position="983"/>
        <end position="1011"/>
    </location>
</feature>
<sequence>MPGLGERPIDIEVRWLPAEEQASDDGLLKPVTFRETAGKTVKHYAAHLHFNKHGRDAREFSSELVAYRGPLDGDAAEDGAAVALDDVVAEPSRLTLRPRVPEAGAVLLVAYQNSQQMFYDLVDLPVAEFGALSCHDVARCAMSGGAVDTFDHLNWQFFVASGYSSQDVELVKDEADYDADRFVPVDASASVSEIVEPRRGRRHCHVLLFKALRKDLTAAPLARDDAVPPQPASGFVLYFRAKHETNPDVDAVNDFPTATFARETAAEWKALDDAGKQPFYDAATNQREFYDHQVAFCQKSGDALVGVRFLDHRKSVKAWGGARATVTAYDATLETGTRTDGPCYSIAYDDEARPNETIGLAELRARVCGDEEKASEAAAAASGVAAASEVAAPPVAVAAASQEPVAAKRCLVMVCAGPKGSVAHKFFDIDDTLLETTQAELACRTIEAFQAPSLCADDILKHSVFRMSARYADEREADDRRLVVSDLGQYGRSDLLKGAKLTLASATLREAMETIPEEGFMVCHASCAALTRASECLSTVSVVDDRGNSMLQNTGFSLLDSSETQYVSILEDMASGVLEDGEYLRPRSRHEEAKPKQEWLLDRVRDATSEAFASCNGEPMRPISLDDTIEEAEARLGAHIRLKIVVHGVGLSDAPASDEEKFWLCPELKSLARVCWTALADDAATDDSQRATKKLEVLAKLDNQYAKDELAWFDGSLSLGMVPRPTSMTPEAYREKSLATLEANSELKGAPSFMMNFSTSSCLDILVASYPNARERTAALDALQILRLKRCSCWIRSLAAEAKQNTKSDQRCRDFICKLGYNARQSLLYHDMGSHPHLAVAHLLFAFWLLEGKGKKLMMFVDTTYEKKQFGSNDDEVVARGLSLAILPAHDFSDYDAESGADVRRALEDLACLWASKLPSSVRHLEVAAAAGNALAAKVVERLRDAWPSRKLARQYDLTTFGAPFLEKLPPGLRDLEKVLSKHPVPQPSAPAPALAPPPEEAPPAEEAPPLSKAEIDREVEEAMNALGDTAASAPAKKKKKKAKKKAKAKEAKKAEATSGPASDARGGAANDVGPASDARGGAANDAKSDSDESSDEAPARPSKAQSPTPPPAEPSTDDAESDDWVDVSAARRGKGAAAERVEAAASPKRPEGVIRHTVNDHYGFIRADDERLGDSVFFLFSQLEARPSDRSATVGERVAFDLGEWKGRVVAQNARVAELELAEPPDDLLCPISFEIMKDPVMADDGNTYEPVCKSTTGLAKLL</sequence>
<feature type="compositionally biased region" description="Basic residues" evidence="2">
    <location>
        <begin position="1036"/>
        <end position="1048"/>
    </location>
</feature>
<dbReference type="Gene3D" id="3.30.40.10">
    <property type="entry name" value="Zinc/RING finger domain, C3HC4 (zinc finger)"/>
    <property type="match status" value="1"/>
</dbReference>
<evidence type="ECO:0008006" key="7">
    <source>
        <dbReference type="Google" id="ProtNLM"/>
    </source>
</evidence>
<comment type="caution">
    <text evidence="5">The sequence shown here is derived from an EMBL/GenBank/DDBJ whole genome shotgun (WGS) entry which is preliminary data.</text>
</comment>
<dbReference type="InterPro" id="IPR013083">
    <property type="entry name" value="Znf_RING/FYVE/PHD"/>
</dbReference>
<dbReference type="InterPro" id="IPR036910">
    <property type="entry name" value="HMG_box_dom_sf"/>
</dbReference>
<dbReference type="Proteomes" id="UP001363151">
    <property type="component" value="Unassembled WGS sequence"/>
</dbReference>
<keyword evidence="6" id="KW-1185">Reference proteome</keyword>
<keyword evidence="1" id="KW-0238">DNA-binding</keyword>
<gene>
    <name evidence="5" type="ORF">SO694_00077020</name>
</gene>
<evidence type="ECO:0000313" key="5">
    <source>
        <dbReference type="EMBL" id="KAK7230952.1"/>
    </source>
</evidence>
<dbReference type="InterPro" id="IPR012340">
    <property type="entry name" value="NA-bd_OB-fold"/>
</dbReference>
<dbReference type="Gene3D" id="2.40.50.140">
    <property type="entry name" value="Nucleic acid-binding proteins"/>
    <property type="match status" value="1"/>
</dbReference>
<dbReference type="PROSITE" id="PS51698">
    <property type="entry name" value="U_BOX"/>
    <property type="match status" value="1"/>
</dbReference>
<keyword evidence="1" id="KW-0539">Nucleus</keyword>
<evidence type="ECO:0000313" key="6">
    <source>
        <dbReference type="Proteomes" id="UP001363151"/>
    </source>
</evidence>
<protein>
    <recommendedName>
        <fullName evidence="7">CSD domain-containing protein</fullName>
    </recommendedName>
</protein>
<dbReference type="SUPFAM" id="SSF47095">
    <property type="entry name" value="HMG-box"/>
    <property type="match status" value="1"/>
</dbReference>